<dbReference type="Proteomes" id="UP000317257">
    <property type="component" value="Unassembled WGS sequence"/>
</dbReference>
<keyword evidence="4" id="KW-1133">Transmembrane helix</keyword>
<reference evidence="6" key="1">
    <citation type="submission" date="2018-12" db="EMBL/GenBank/DDBJ databases">
        <title>The complete genome of Metarhizium rileyi, a key fungal pathogen of Lepidoptera.</title>
        <authorList>
            <person name="Binneck E."/>
            <person name="Lastra C.C.L."/>
            <person name="Sosa-Gomez D.R."/>
        </authorList>
    </citation>
    <scope>NUCLEOTIDE SEQUENCE [LARGE SCALE GENOMIC DNA]</scope>
    <source>
        <strain evidence="6">Cep018-CH2</strain>
    </source>
</reference>
<accession>A0A5C6G918</accession>
<dbReference type="InterPro" id="IPR008630">
    <property type="entry name" value="Glyco_trans_34"/>
</dbReference>
<dbReference type="EMBL" id="SBHS01000028">
    <property type="protein sequence ID" value="TWU72456.1"/>
    <property type="molecule type" value="Genomic_DNA"/>
</dbReference>
<evidence type="ECO:0000256" key="4">
    <source>
        <dbReference type="SAM" id="Phobius"/>
    </source>
</evidence>
<evidence type="ECO:0000256" key="1">
    <source>
        <dbReference type="ARBA" id="ARBA00005664"/>
    </source>
</evidence>
<dbReference type="PANTHER" id="PTHR31306">
    <property type="entry name" value="ALPHA-1,6-MANNOSYLTRANSFERASE MNN11-RELATED"/>
    <property type="match status" value="1"/>
</dbReference>
<dbReference type="AlphaFoldDB" id="A0A5C6G918"/>
<keyword evidence="3" id="KW-0808">Transferase</keyword>
<comment type="similarity">
    <text evidence="1">Belongs to the glycosyltransferase 34 family.</text>
</comment>
<keyword evidence="2" id="KW-0328">Glycosyltransferase</keyword>
<dbReference type="InterPro" id="IPR029044">
    <property type="entry name" value="Nucleotide-diphossugar_trans"/>
</dbReference>
<dbReference type="GO" id="GO:0000139">
    <property type="term" value="C:Golgi membrane"/>
    <property type="evidence" value="ECO:0007669"/>
    <property type="project" value="TreeGrafter"/>
</dbReference>
<dbReference type="Pfam" id="PF05637">
    <property type="entry name" value="Glyco_transf_34"/>
    <property type="match status" value="1"/>
</dbReference>
<protein>
    <recommendedName>
        <fullName evidence="7">Galactosyl transferase</fullName>
    </recommendedName>
</protein>
<evidence type="ECO:0000313" key="5">
    <source>
        <dbReference type="EMBL" id="TWU72456.1"/>
    </source>
</evidence>
<evidence type="ECO:0000256" key="2">
    <source>
        <dbReference type="ARBA" id="ARBA00022676"/>
    </source>
</evidence>
<feature type="transmembrane region" description="Helical" evidence="4">
    <location>
        <begin position="12"/>
        <end position="28"/>
    </location>
</feature>
<keyword evidence="4" id="KW-0472">Membrane</keyword>
<dbReference type="GO" id="GO:0016757">
    <property type="term" value="F:glycosyltransferase activity"/>
    <property type="evidence" value="ECO:0007669"/>
    <property type="project" value="UniProtKB-KW"/>
</dbReference>
<comment type="caution">
    <text evidence="5">The sequence shown here is derived from an EMBL/GenBank/DDBJ whole genome shotgun (WGS) entry which is preliminary data.</text>
</comment>
<dbReference type="Gene3D" id="3.90.550.10">
    <property type="entry name" value="Spore Coat Polysaccharide Biosynthesis Protein SpsA, Chain A"/>
    <property type="match status" value="1"/>
</dbReference>
<dbReference type="PANTHER" id="PTHR31306:SF8">
    <property type="entry name" value="GLYCOSYLTRANSFERASE FAMILY 34 PROTEIN"/>
    <property type="match status" value="1"/>
</dbReference>
<dbReference type="GO" id="GO:0006487">
    <property type="term" value="P:protein N-linked glycosylation"/>
    <property type="evidence" value="ECO:0007669"/>
    <property type="project" value="TreeGrafter"/>
</dbReference>
<proteinExistence type="inferred from homology"/>
<sequence length="363" mass="41139">MALHQKPKLRRLMGVAAVAFIIGLLYMMRAELQANIPLRKSLGAHTLPRVAKVSMLYGKPNSNYEGAIKSHQQHAARWGYPMHVLRQDIAVGFWNKPTYLLATVVDELIKPADKRVQWMMWVDADSIILNPAIPAEIFLPPSDLDDIHVVASQDHNGLNTGIVFVRVHPWTVTMLSETIGYPLHHPEVELGRNADQDVMAGIFKKTDGGPEGKGYADAVVFMPRPLINAYQFSHGFEGEKGSFLVHFPGLEDERWPAMANWLHTLETTPNEWERPPAETDYLNKTDHFWSQVRQARKAIRLVEKNLPSLENVTRERKQDADAVKVALKTLRETLRGKADDLELMRTDIEELHRLTTVMGLPSE</sequence>
<keyword evidence="4" id="KW-0812">Transmembrane</keyword>
<gene>
    <name evidence="5" type="ORF">ED733_003919</name>
</gene>
<evidence type="ECO:0000313" key="6">
    <source>
        <dbReference type="Proteomes" id="UP000317257"/>
    </source>
</evidence>
<evidence type="ECO:0000256" key="3">
    <source>
        <dbReference type="ARBA" id="ARBA00022679"/>
    </source>
</evidence>
<evidence type="ECO:0008006" key="7">
    <source>
        <dbReference type="Google" id="ProtNLM"/>
    </source>
</evidence>
<organism evidence="5 6">
    <name type="scientific">Metarhizium rileyi (strain RCEF 4871)</name>
    <name type="common">Nomuraea rileyi</name>
    <dbReference type="NCBI Taxonomy" id="1649241"/>
    <lineage>
        <taxon>Eukaryota</taxon>
        <taxon>Fungi</taxon>
        <taxon>Dikarya</taxon>
        <taxon>Ascomycota</taxon>
        <taxon>Pezizomycotina</taxon>
        <taxon>Sordariomycetes</taxon>
        <taxon>Hypocreomycetidae</taxon>
        <taxon>Hypocreales</taxon>
        <taxon>Clavicipitaceae</taxon>
        <taxon>Metarhizium</taxon>
    </lineage>
</organism>
<name>A0A5C6G918_METRR</name>